<feature type="region of interest" description="Disordered" evidence="1">
    <location>
        <begin position="109"/>
        <end position="141"/>
    </location>
</feature>
<dbReference type="InterPro" id="IPR004401">
    <property type="entry name" value="YbaB/EbfC"/>
</dbReference>
<dbReference type="STRING" id="1210086.GCA_001613105_00655"/>
<accession>A0A370IEY9</accession>
<keyword evidence="2" id="KW-0238">DNA-binding</keyword>
<protein>
    <submittedName>
        <fullName evidence="2">DNA-binding protein YbaB</fullName>
    </submittedName>
</protein>
<dbReference type="Proteomes" id="UP000254869">
    <property type="component" value="Unassembled WGS sequence"/>
</dbReference>
<organism evidence="2 3">
    <name type="scientific">Nocardia pseudobrasiliensis</name>
    <dbReference type="NCBI Taxonomy" id="45979"/>
    <lineage>
        <taxon>Bacteria</taxon>
        <taxon>Bacillati</taxon>
        <taxon>Actinomycetota</taxon>
        <taxon>Actinomycetes</taxon>
        <taxon>Mycobacteriales</taxon>
        <taxon>Nocardiaceae</taxon>
        <taxon>Nocardia</taxon>
    </lineage>
</organism>
<dbReference type="Gene3D" id="3.30.1310.10">
    <property type="entry name" value="Nucleoid-associated protein YbaB-like domain"/>
    <property type="match status" value="1"/>
</dbReference>
<gene>
    <name evidence="2" type="ORF">DFR76_101801</name>
</gene>
<dbReference type="InterPro" id="IPR036894">
    <property type="entry name" value="YbaB-like_sf"/>
</dbReference>
<dbReference type="RefSeq" id="WP_067991447.1">
    <property type="nucleotide sequence ID" value="NZ_QQBC01000001.1"/>
</dbReference>
<keyword evidence="3" id="KW-1185">Reference proteome</keyword>
<dbReference type="EMBL" id="QQBC01000001">
    <property type="protein sequence ID" value="RDI69263.1"/>
    <property type="molecule type" value="Genomic_DNA"/>
</dbReference>
<evidence type="ECO:0000313" key="2">
    <source>
        <dbReference type="EMBL" id="RDI69263.1"/>
    </source>
</evidence>
<comment type="caution">
    <text evidence="2">The sequence shown here is derived from an EMBL/GenBank/DDBJ whole genome shotgun (WGS) entry which is preliminary data.</text>
</comment>
<dbReference type="SUPFAM" id="SSF82607">
    <property type="entry name" value="YbaB-like"/>
    <property type="match status" value="1"/>
</dbReference>
<reference evidence="2 3" key="1">
    <citation type="submission" date="2018-07" db="EMBL/GenBank/DDBJ databases">
        <title>Genomic Encyclopedia of Type Strains, Phase IV (KMG-IV): sequencing the most valuable type-strain genomes for metagenomic binning, comparative biology and taxonomic classification.</title>
        <authorList>
            <person name="Goeker M."/>
        </authorList>
    </citation>
    <scope>NUCLEOTIDE SEQUENCE [LARGE SCALE GENOMIC DNA]</scope>
    <source>
        <strain evidence="2 3">DSM 44290</strain>
    </source>
</reference>
<sequence length="141" mass="15044">MTDPGTALDQLIEQAARLRARLVRIRGCGESLDGQVRVEVDAEGDIVELTLSSELHALHLQDVATAVADAHRKARAQARSLAADVHRELCADPNIAAVAQRVTAAEWPSVPMNSAPPLPTPTPPPWPQGGETYSPVSESGW</sequence>
<dbReference type="Pfam" id="PF02575">
    <property type="entry name" value="YbaB_DNA_bd"/>
    <property type="match status" value="1"/>
</dbReference>
<dbReference type="AlphaFoldDB" id="A0A370IEY9"/>
<feature type="compositionally biased region" description="Pro residues" evidence="1">
    <location>
        <begin position="114"/>
        <end position="127"/>
    </location>
</feature>
<dbReference type="GO" id="GO:0003677">
    <property type="term" value="F:DNA binding"/>
    <property type="evidence" value="ECO:0007669"/>
    <property type="project" value="UniProtKB-KW"/>
</dbReference>
<proteinExistence type="predicted"/>
<evidence type="ECO:0000313" key="3">
    <source>
        <dbReference type="Proteomes" id="UP000254869"/>
    </source>
</evidence>
<name>A0A370IEY9_9NOCA</name>
<evidence type="ECO:0000256" key="1">
    <source>
        <dbReference type="SAM" id="MobiDB-lite"/>
    </source>
</evidence>